<organism evidence="2 3">
    <name type="scientific">Letharia lupina</name>
    <dbReference type="NCBI Taxonomy" id="560253"/>
    <lineage>
        <taxon>Eukaryota</taxon>
        <taxon>Fungi</taxon>
        <taxon>Dikarya</taxon>
        <taxon>Ascomycota</taxon>
        <taxon>Pezizomycotina</taxon>
        <taxon>Lecanoromycetes</taxon>
        <taxon>OSLEUM clade</taxon>
        <taxon>Lecanoromycetidae</taxon>
        <taxon>Lecanorales</taxon>
        <taxon>Lecanorineae</taxon>
        <taxon>Parmeliaceae</taxon>
        <taxon>Letharia</taxon>
    </lineage>
</organism>
<feature type="region of interest" description="Disordered" evidence="1">
    <location>
        <begin position="1"/>
        <end position="34"/>
    </location>
</feature>
<comment type="caution">
    <text evidence="2">The sequence shown here is derived from an EMBL/GenBank/DDBJ whole genome shotgun (WGS) entry which is preliminary data.</text>
</comment>
<sequence>MSGSPSAWGGRYNLGGDKDESPSHTNDSWIERQDNALDGEPYWVESEHPSTPFIQAYNDWVGFDPGQESLVGTLEDIENLENVPSFPPNIDASTLVSVDATNPSPTGSSLHRTYHTPGKTLPWANGSQWGVHETGSPPMAHGTYHAPLLSNPRHGVVEPDPLEFFNPYRGLWESDGFMEPSSRWVPLASRGSTPRGYPQLSEVASISTSRQDYQDITAEQTEMLRPVDAQLPEPPFPSIVDLPEFKTPQQGTDPYKGSANSTQKVWLGGITSDATPHFEEHTAVNHEISYQPRDTSKNATNETSISINGLASNLVPVACTAITEATRRSKAPNADLTLVIGGGKHAASKVRKAFSKGRRQEVAGTRQKQVLNYPSVIERMFRTAFVNDA</sequence>
<accession>A0A8H6CLQ2</accession>
<dbReference type="AlphaFoldDB" id="A0A8H6CLQ2"/>
<evidence type="ECO:0000313" key="2">
    <source>
        <dbReference type="EMBL" id="KAF6225564.1"/>
    </source>
</evidence>
<keyword evidence="3" id="KW-1185">Reference proteome</keyword>
<gene>
    <name evidence="2" type="ORF">HO133_009564</name>
</gene>
<dbReference type="RefSeq" id="XP_037154273.1">
    <property type="nucleotide sequence ID" value="XM_037300425.1"/>
</dbReference>
<reference evidence="2 3" key="1">
    <citation type="journal article" date="2020" name="Genomics">
        <title>Complete, high-quality genomes from long-read metagenomic sequencing of two wolf lichen thalli reveals enigmatic genome architecture.</title>
        <authorList>
            <person name="McKenzie S.K."/>
            <person name="Walston R.F."/>
            <person name="Allen J.L."/>
        </authorList>
    </citation>
    <scope>NUCLEOTIDE SEQUENCE [LARGE SCALE GENOMIC DNA]</scope>
    <source>
        <strain evidence="2">WasteWater1</strain>
    </source>
</reference>
<name>A0A8H6CLQ2_9LECA</name>
<evidence type="ECO:0000313" key="3">
    <source>
        <dbReference type="Proteomes" id="UP000593566"/>
    </source>
</evidence>
<dbReference type="GeneID" id="59337959"/>
<dbReference type="Proteomes" id="UP000593566">
    <property type="component" value="Unassembled WGS sequence"/>
</dbReference>
<proteinExistence type="predicted"/>
<evidence type="ECO:0000256" key="1">
    <source>
        <dbReference type="SAM" id="MobiDB-lite"/>
    </source>
</evidence>
<dbReference type="EMBL" id="JACCJB010000007">
    <property type="protein sequence ID" value="KAF6225564.1"/>
    <property type="molecule type" value="Genomic_DNA"/>
</dbReference>
<protein>
    <submittedName>
        <fullName evidence="2">Uncharacterized protein</fullName>
    </submittedName>
</protein>